<reference evidence="1 2" key="1">
    <citation type="submission" date="2019-09" db="EMBL/GenBank/DDBJ databases">
        <title>YIM 132548 draft genome.</title>
        <authorList>
            <person name="Jiang L."/>
        </authorList>
    </citation>
    <scope>NUCLEOTIDE SEQUENCE [LARGE SCALE GENOMIC DNA]</scope>
    <source>
        <strain evidence="1 2">YIM 132548</strain>
    </source>
</reference>
<organism evidence="1 2">
    <name type="scientific">Methylobacterium planeticum</name>
    <dbReference type="NCBI Taxonomy" id="2615211"/>
    <lineage>
        <taxon>Bacteria</taxon>
        <taxon>Pseudomonadati</taxon>
        <taxon>Pseudomonadota</taxon>
        <taxon>Alphaproteobacteria</taxon>
        <taxon>Hyphomicrobiales</taxon>
        <taxon>Methylobacteriaceae</taxon>
        <taxon>Methylobacterium</taxon>
    </lineage>
</organism>
<dbReference type="RefSeq" id="WP_150965424.1">
    <property type="nucleotide sequence ID" value="NZ_VZZJ01000020.1"/>
</dbReference>
<keyword evidence="2" id="KW-1185">Reference proteome</keyword>
<proteinExistence type="predicted"/>
<dbReference type="Proteomes" id="UP000441523">
    <property type="component" value="Unassembled WGS sequence"/>
</dbReference>
<accession>A0A6N6MM32</accession>
<dbReference type="EMBL" id="VZZJ01000020">
    <property type="protein sequence ID" value="KAB1071166.1"/>
    <property type="molecule type" value="Genomic_DNA"/>
</dbReference>
<evidence type="ECO:0000313" key="1">
    <source>
        <dbReference type="EMBL" id="KAB1071166.1"/>
    </source>
</evidence>
<evidence type="ECO:0000313" key="2">
    <source>
        <dbReference type="Proteomes" id="UP000441523"/>
    </source>
</evidence>
<gene>
    <name evidence="1" type="ORF">F6X51_19900</name>
</gene>
<protein>
    <submittedName>
        <fullName evidence="1">Uncharacterized protein</fullName>
    </submittedName>
</protein>
<comment type="caution">
    <text evidence="1">The sequence shown here is derived from an EMBL/GenBank/DDBJ whole genome shotgun (WGS) entry which is preliminary data.</text>
</comment>
<dbReference type="AlphaFoldDB" id="A0A6N6MM32"/>
<sequence length="119" mass="13356">MLTNFMVKVSQIGSDIEELSEPALKGLAHELRRCRRLYEAERGFYDAAAAAADHQREIKARHRAGRGARYAVLRIMNWNDTKTEARELDTIEEHCESKPAAVETAAGSWRRMPIASASA</sequence>
<name>A0A6N6MM32_9HYPH</name>